<evidence type="ECO:0000256" key="8">
    <source>
        <dbReference type="ARBA" id="ARBA00022600"/>
    </source>
</evidence>
<keyword evidence="16" id="KW-0119">Carbohydrate metabolism</keyword>
<comment type="catalytic activity">
    <reaction evidence="18">
        <text>O-phospho-L-seryl-[protein] + H2O = L-seryl-[protein] + phosphate</text>
        <dbReference type="Rhea" id="RHEA:20629"/>
        <dbReference type="Rhea" id="RHEA-COMP:9863"/>
        <dbReference type="Rhea" id="RHEA-COMP:11604"/>
        <dbReference type="ChEBI" id="CHEBI:15377"/>
        <dbReference type="ChEBI" id="CHEBI:29999"/>
        <dbReference type="ChEBI" id="CHEBI:43474"/>
        <dbReference type="ChEBI" id="CHEBI:83421"/>
        <dbReference type="EC" id="3.1.3.16"/>
    </reaction>
</comment>
<dbReference type="EC" id="3.1.3.16" evidence="20"/>
<evidence type="ECO:0000256" key="10">
    <source>
        <dbReference type="ARBA" id="ARBA00022723"/>
    </source>
</evidence>
<dbReference type="PRINTS" id="PR00114">
    <property type="entry name" value="STPHPHTASE"/>
</dbReference>
<evidence type="ECO:0000256" key="7">
    <source>
        <dbReference type="ARBA" id="ARBA00022553"/>
    </source>
</evidence>
<dbReference type="GO" id="GO:0046872">
    <property type="term" value="F:metal ion binding"/>
    <property type="evidence" value="ECO:0007669"/>
    <property type="project" value="UniProtKB-KW"/>
</dbReference>
<evidence type="ECO:0000259" key="22">
    <source>
        <dbReference type="PROSITE" id="PS00125"/>
    </source>
</evidence>
<dbReference type="GO" id="GO:0051301">
    <property type="term" value="P:cell division"/>
    <property type="evidence" value="ECO:0007669"/>
    <property type="project" value="UniProtKB-KW"/>
</dbReference>
<dbReference type="AlphaFoldDB" id="A0A6P3H9Z8"/>
<gene>
    <name evidence="24" type="primary">PPP1CA</name>
</gene>
<comment type="subcellular location">
    <subcellularLocation>
        <location evidence="2">Cytoplasm</location>
    </subcellularLocation>
    <subcellularLocation>
        <location evidence="3">Nucleus</location>
        <location evidence="3">Nucleolus</location>
    </subcellularLocation>
    <subcellularLocation>
        <location evidence="4">Nucleus</location>
        <location evidence="4">Nucleoplasm</location>
    </subcellularLocation>
</comment>
<keyword evidence="10" id="KW-0479">Metal-binding</keyword>
<feature type="domain" description="Serine/threonine specific protein phosphatases" evidence="22">
    <location>
        <begin position="189"/>
        <end position="194"/>
    </location>
</feature>
<keyword evidence="17" id="KW-0131">Cell cycle</keyword>
<evidence type="ECO:0000256" key="4">
    <source>
        <dbReference type="ARBA" id="ARBA00004642"/>
    </source>
</evidence>
<protein>
    <recommendedName>
        <fullName evidence="20">Serine/threonine-protein phosphatase</fullName>
        <ecNumber evidence="20">3.1.3.16</ecNumber>
    </recommendedName>
</protein>
<evidence type="ECO:0000313" key="23">
    <source>
        <dbReference type="Proteomes" id="UP000515208"/>
    </source>
</evidence>
<evidence type="ECO:0000256" key="13">
    <source>
        <dbReference type="ARBA" id="ARBA00022990"/>
    </source>
</evidence>
<keyword evidence="11 20" id="KW-0378">Hydrolase</keyword>
<reference evidence="24" key="1">
    <citation type="submission" date="2025-08" db="UniProtKB">
        <authorList>
            <consortium name="RefSeq"/>
        </authorList>
    </citation>
    <scope>IDENTIFICATION</scope>
    <source>
        <tissue evidence="24">Blood</tissue>
    </source>
</reference>
<keyword evidence="9" id="KW-0132">Cell division</keyword>
<evidence type="ECO:0000256" key="19">
    <source>
        <dbReference type="ARBA" id="ARBA00048336"/>
    </source>
</evidence>
<evidence type="ECO:0000256" key="11">
    <source>
        <dbReference type="ARBA" id="ARBA00022801"/>
    </source>
</evidence>
<dbReference type="GO" id="GO:0005737">
    <property type="term" value="C:cytoplasm"/>
    <property type="evidence" value="ECO:0007669"/>
    <property type="project" value="UniProtKB-SubCell"/>
</dbReference>
<evidence type="ECO:0000256" key="5">
    <source>
        <dbReference type="ARBA" id="ARBA00005333"/>
    </source>
</evidence>
<dbReference type="Gene3D" id="3.60.21.10">
    <property type="match status" value="1"/>
</dbReference>
<evidence type="ECO:0000256" key="16">
    <source>
        <dbReference type="ARBA" id="ARBA00023277"/>
    </source>
</evidence>
<dbReference type="InterPro" id="IPR031675">
    <property type="entry name" value="STPPase_N"/>
</dbReference>
<evidence type="ECO:0000256" key="12">
    <source>
        <dbReference type="ARBA" id="ARBA00022912"/>
    </source>
</evidence>
<dbReference type="FunFam" id="3.60.21.10:FF:000004">
    <property type="entry name" value="Serine/threonine-protein phosphatase"/>
    <property type="match status" value="1"/>
</dbReference>
<dbReference type="InterPro" id="IPR006186">
    <property type="entry name" value="Ser/Thr-sp_prot-phosphatase"/>
</dbReference>
<evidence type="ECO:0000256" key="6">
    <source>
        <dbReference type="ARBA" id="ARBA00022490"/>
    </source>
</evidence>
<evidence type="ECO:0000313" key="24">
    <source>
        <dbReference type="RefSeq" id="XP_010836132.1"/>
    </source>
</evidence>
<organism evidence="23 24">
    <name type="scientific">Bison bison bison</name>
    <name type="common">North American plains bison</name>
    <dbReference type="NCBI Taxonomy" id="43346"/>
    <lineage>
        <taxon>Eukaryota</taxon>
        <taxon>Metazoa</taxon>
        <taxon>Chordata</taxon>
        <taxon>Craniata</taxon>
        <taxon>Vertebrata</taxon>
        <taxon>Euteleostomi</taxon>
        <taxon>Mammalia</taxon>
        <taxon>Eutheria</taxon>
        <taxon>Laurasiatheria</taxon>
        <taxon>Artiodactyla</taxon>
        <taxon>Ruminantia</taxon>
        <taxon>Pecora</taxon>
        <taxon>Bovidae</taxon>
        <taxon>Bovinae</taxon>
        <taxon>Bison</taxon>
    </lineage>
</organism>
<evidence type="ECO:0000256" key="1">
    <source>
        <dbReference type="ARBA" id="ARBA00001936"/>
    </source>
</evidence>
<feature type="region of interest" description="Disordered" evidence="21">
    <location>
        <begin position="374"/>
        <end position="398"/>
    </location>
</feature>
<dbReference type="InterPro" id="IPR004843">
    <property type="entry name" value="Calcineurin-like_PHP"/>
</dbReference>
<dbReference type="CDD" id="cd07414">
    <property type="entry name" value="MPP_PP1_PPKL"/>
    <property type="match status" value="1"/>
</dbReference>
<keyword evidence="12" id="KW-0904">Protein phosphatase</keyword>
<dbReference type="InterPro" id="IPR029052">
    <property type="entry name" value="Metallo-depent_PP-like"/>
</dbReference>
<dbReference type="PROSITE" id="PS00125">
    <property type="entry name" value="SER_THR_PHOSPHATASE"/>
    <property type="match status" value="1"/>
</dbReference>
<dbReference type="GO" id="GO:0004722">
    <property type="term" value="F:protein serine/threonine phosphatase activity"/>
    <property type="evidence" value="ECO:0007669"/>
    <property type="project" value="UniProtKB-EC"/>
</dbReference>
<dbReference type="GO" id="GO:0005654">
    <property type="term" value="C:nucleoplasm"/>
    <property type="evidence" value="ECO:0007669"/>
    <property type="project" value="UniProtKB-SubCell"/>
</dbReference>
<dbReference type="GO" id="GO:0005730">
    <property type="term" value="C:nucleolus"/>
    <property type="evidence" value="ECO:0007669"/>
    <property type="project" value="UniProtKB-SubCell"/>
</dbReference>
<dbReference type="SUPFAM" id="SSF56300">
    <property type="entry name" value="Metallo-dependent phosphatases"/>
    <property type="match status" value="1"/>
</dbReference>
<evidence type="ECO:0000256" key="21">
    <source>
        <dbReference type="SAM" id="MobiDB-lite"/>
    </source>
</evidence>
<dbReference type="Pfam" id="PF16891">
    <property type="entry name" value="STPPase_N"/>
    <property type="match status" value="1"/>
</dbReference>
<dbReference type="RefSeq" id="XP_010836132.1">
    <property type="nucleotide sequence ID" value="XM_010837830.1"/>
</dbReference>
<dbReference type="CTD" id="5499"/>
<evidence type="ECO:0000256" key="2">
    <source>
        <dbReference type="ARBA" id="ARBA00004496"/>
    </source>
</evidence>
<dbReference type="KEGG" id="bbis:104987069"/>
<dbReference type="PANTHER" id="PTHR11668:SF377">
    <property type="entry name" value="SERINE_THREONINE-PROTEIN PHOSPHATASE PP1-ALPHA CATALYTIC SUBUNIT"/>
    <property type="match status" value="1"/>
</dbReference>
<evidence type="ECO:0000256" key="14">
    <source>
        <dbReference type="ARBA" id="ARBA00023211"/>
    </source>
</evidence>
<proteinExistence type="inferred from homology"/>
<dbReference type="GO" id="GO:0005977">
    <property type="term" value="P:glycogen metabolic process"/>
    <property type="evidence" value="ECO:0007669"/>
    <property type="project" value="UniProtKB-KW"/>
</dbReference>
<evidence type="ECO:0000256" key="18">
    <source>
        <dbReference type="ARBA" id="ARBA00047761"/>
    </source>
</evidence>
<name>A0A6P3H9Z8_BISBB</name>
<evidence type="ECO:0000256" key="17">
    <source>
        <dbReference type="ARBA" id="ARBA00023306"/>
    </source>
</evidence>
<accession>A0A6P3H9Z8</accession>
<evidence type="ECO:0000256" key="20">
    <source>
        <dbReference type="RuleBase" id="RU004273"/>
    </source>
</evidence>
<dbReference type="InterPro" id="IPR050341">
    <property type="entry name" value="PP1_catalytic_subunit"/>
</dbReference>
<comment type="similarity">
    <text evidence="5">Belongs to the PPP phosphatase family. PP-1 subfamily.</text>
</comment>
<evidence type="ECO:0000256" key="15">
    <source>
        <dbReference type="ARBA" id="ARBA00023242"/>
    </source>
</evidence>
<keyword evidence="6" id="KW-0963">Cytoplasm</keyword>
<comment type="catalytic activity">
    <reaction evidence="19 20">
        <text>O-phospho-L-threonyl-[protein] + H2O = L-threonyl-[protein] + phosphate</text>
        <dbReference type="Rhea" id="RHEA:47004"/>
        <dbReference type="Rhea" id="RHEA-COMP:11060"/>
        <dbReference type="Rhea" id="RHEA-COMP:11605"/>
        <dbReference type="ChEBI" id="CHEBI:15377"/>
        <dbReference type="ChEBI" id="CHEBI:30013"/>
        <dbReference type="ChEBI" id="CHEBI:43474"/>
        <dbReference type="ChEBI" id="CHEBI:61977"/>
        <dbReference type="EC" id="3.1.3.16"/>
    </reaction>
</comment>
<dbReference type="GeneID" id="104987069"/>
<keyword evidence="8" id="KW-0321">Glycogen metabolism</keyword>
<sequence length="398" mass="45281">MHTEQRGSVPTPRLPWLGTSCDGIYPVDTERKIRVKLWQPWDSAGLGASRLAGQSCSVYARRAWRSPEAELSQEETEAQREKFLLEVQGSRPGKNVQLTENEIRGLCLKSREIFLSQPILLELEAPLKICGDIHGQYYDLLRLFEYGGFPPESNYLFLGDYVDRGKQSLETICLLLAYKIKYPENFFLLRGNHECASINRIYGFYDECKRRYNIKLWKTFTDCFNCLPIAAIVDEKIFCCHGGLSPDLQSMEQIRRIMRPTDVPDQGLLCDLLWSDPDKDVQGWGENDRGVSFTFGAEVVAKFLHKHDLDLICRAHQVVEDGYEFFAKRQLVTLFSAPNYCGEFDNAGAMMSVDETLMCSFQILKPADKNKGKYGQFSGLNPGGRPITPPRNSAKAKK</sequence>
<keyword evidence="13" id="KW-0007">Acetylation</keyword>
<evidence type="ECO:0000256" key="9">
    <source>
        <dbReference type="ARBA" id="ARBA00022618"/>
    </source>
</evidence>
<keyword evidence="15" id="KW-0539">Nucleus</keyword>
<dbReference type="PANTHER" id="PTHR11668">
    <property type="entry name" value="SERINE/THREONINE PROTEIN PHOSPHATASE"/>
    <property type="match status" value="1"/>
</dbReference>
<evidence type="ECO:0000256" key="3">
    <source>
        <dbReference type="ARBA" id="ARBA00004604"/>
    </source>
</evidence>
<keyword evidence="14" id="KW-0464">Manganese</keyword>
<comment type="cofactor">
    <cofactor evidence="1">
        <name>Mn(2+)</name>
        <dbReference type="ChEBI" id="CHEBI:29035"/>
    </cofactor>
</comment>
<dbReference type="Proteomes" id="UP000515208">
    <property type="component" value="Unplaced"/>
</dbReference>
<dbReference type="Pfam" id="PF00149">
    <property type="entry name" value="Metallophos"/>
    <property type="match status" value="1"/>
</dbReference>
<keyword evidence="7" id="KW-0597">Phosphoprotein</keyword>
<dbReference type="SMART" id="SM00156">
    <property type="entry name" value="PP2Ac"/>
    <property type="match status" value="1"/>
</dbReference>
<keyword evidence="23" id="KW-1185">Reference proteome</keyword>